<organism evidence="1">
    <name type="scientific">Woronichinia naegeliana WA131</name>
    <dbReference type="NCBI Taxonomy" id="2824559"/>
    <lineage>
        <taxon>Bacteria</taxon>
        <taxon>Bacillati</taxon>
        <taxon>Cyanobacteriota</taxon>
        <taxon>Cyanophyceae</taxon>
        <taxon>Synechococcales</taxon>
        <taxon>Coelosphaeriaceae</taxon>
        <taxon>Woronichinia</taxon>
    </lineage>
</organism>
<dbReference type="EMBL" id="CP073041">
    <property type="protein sequence ID" value="UXE63292.1"/>
    <property type="molecule type" value="Genomic_DNA"/>
</dbReference>
<dbReference type="KEGG" id="wna:KA717_11975"/>
<name>A0A977L0Q6_9CYAN</name>
<gene>
    <name evidence="1" type="ORF">KA717_11975</name>
</gene>
<reference evidence="1" key="1">
    <citation type="submission" date="2021-04" db="EMBL/GenBank/DDBJ databases">
        <title>Genome sequence of Woronichinia naegeliana from Washington state freshwater lake bloom.</title>
        <authorList>
            <person name="Dreher T.W."/>
        </authorList>
    </citation>
    <scope>NUCLEOTIDE SEQUENCE</scope>
    <source>
        <strain evidence="1">WA131</strain>
    </source>
</reference>
<evidence type="ECO:0000313" key="1">
    <source>
        <dbReference type="EMBL" id="UXE63292.1"/>
    </source>
</evidence>
<protein>
    <submittedName>
        <fullName evidence="1">Transposase family protein</fullName>
    </submittedName>
</protein>
<accession>A0A977L0Q6</accession>
<proteinExistence type="predicted"/>
<dbReference type="Proteomes" id="UP001065613">
    <property type="component" value="Chromosome"/>
</dbReference>
<dbReference type="AlphaFoldDB" id="A0A977L0Q6"/>
<sequence>MKLRPKYRLVEHFAEIDDPRIERTKRHKLIDILEIAIK</sequence>